<sequence length="176" mass="19129">MRTIMKRSFQIKAALLFAFALLTVTFAKAQDKPIASPRDSVSGKVAGSTITINYGSPSVKGRKIWGGLEAYGKVWRAGANEATTFTTTKAIKVEGKALAAGTYGFFLIPAESGTWTVIFNKVAKQWGAFKYDEKQDALRVTVKGKTAAKHERLVYTVSAKGFSLLWDTVEVPVSVK</sequence>
<dbReference type="Pfam" id="PF11138">
    <property type="entry name" value="DUF2911"/>
    <property type="match status" value="1"/>
</dbReference>
<organism evidence="2 3">
    <name type="scientific">Mucilaginibacter dorajii</name>
    <dbReference type="NCBI Taxonomy" id="692994"/>
    <lineage>
        <taxon>Bacteria</taxon>
        <taxon>Pseudomonadati</taxon>
        <taxon>Bacteroidota</taxon>
        <taxon>Sphingobacteriia</taxon>
        <taxon>Sphingobacteriales</taxon>
        <taxon>Sphingobacteriaceae</taxon>
        <taxon>Mucilaginibacter</taxon>
    </lineage>
</organism>
<evidence type="ECO:0000313" key="3">
    <source>
        <dbReference type="Proteomes" id="UP001500742"/>
    </source>
</evidence>
<keyword evidence="1" id="KW-0732">Signal</keyword>
<comment type="caution">
    <text evidence="2">The sequence shown here is derived from an EMBL/GenBank/DDBJ whole genome shotgun (WGS) entry which is preliminary data.</text>
</comment>
<name>A0ABP7QED0_9SPHI</name>
<proteinExistence type="predicted"/>
<accession>A0ABP7QED0</accession>
<reference evidence="3" key="1">
    <citation type="journal article" date="2019" name="Int. J. Syst. Evol. Microbiol.">
        <title>The Global Catalogue of Microorganisms (GCM) 10K type strain sequencing project: providing services to taxonomists for standard genome sequencing and annotation.</title>
        <authorList>
            <consortium name="The Broad Institute Genomics Platform"/>
            <consortium name="The Broad Institute Genome Sequencing Center for Infectious Disease"/>
            <person name="Wu L."/>
            <person name="Ma J."/>
        </authorList>
    </citation>
    <scope>NUCLEOTIDE SEQUENCE [LARGE SCALE GENOMIC DNA]</scope>
    <source>
        <strain evidence="3">JCM 16601</strain>
    </source>
</reference>
<dbReference type="InterPro" id="IPR021314">
    <property type="entry name" value="DUF2911"/>
</dbReference>
<dbReference type="EMBL" id="BAAAZC010000025">
    <property type="protein sequence ID" value="GAA3981150.1"/>
    <property type="molecule type" value="Genomic_DNA"/>
</dbReference>
<evidence type="ECO:0000256" key="1">
    <source>
        <dbReference type="SAM" id="SignalP"/>
    </source>
</evidence>
<keyword evidence="3" id="KW-1185">Reference proteome</keyword>
<protein>
    <submittedName>
        <fullName evidence="2">DUF2911 domain-containing protein</fullName>
    </submittedName>
</protein>
<feature type="chain" id="PRO_5045670135" evidence="1">
    <location>
        <begin position="30"/>
        <end position="176"/>
    </location>
</feature>
<dbReference type="Proteomes" id="UP001500742">
    <property type="component" value="Unassembled WGS sequence"/>
</dbReference>
<feature type="signal peptide" evidence="1">
    <location>
        <begin position="1"/>
        <end position="29"/>
    </location>
</feature>
<evidence type="ECO:0000313" key="2">
    <source>
        <dbReference type="EMBL" id="GAA3981150.1"/>
    </source>
</evidence>
<gene>
    <name evidence="2" type="ORF">GCM10022210_35640</name>
</gene>